<feature type="chain" id="PRO_5021363846" description="Mos1 transposase HTH domain-containing protein" evidence="1">
    <location>
        <begin position="25"/>
        <end position="105"/>
    </location>
</feature>
<sequence>MLKKWSRLEVRALILFLWTKNVSTSEIHSQIVEVYGEEAISRQHVAKFCRSFQSDREDVENRNKEASAVQAHIWLPVTISFWGNLRKTYLEQGSLQTVRKCENSC</sequence>
<dbReference type="OrthoDB" id="6417227at2759"/>
<dbReference type="EMBL" id="BGPR01050539">
    <property type="protein sequence ID" value="GBO27530.1"/>
    <property type="molecule type" value="Genomic_DNA"/>
</dbReference>
<dbReference type="Proteomes" id="UP000499080">
    <property type="component" value="Unassembled WGS sequence"/>
</dbReference>
<name>A0A4Y2VUH1_ARAVE</name>
<evidence type="ECO:0000256" key="1">
    <source>
        <dbReference type="SAM" id="SignalP"/>
    </source>
</evidence>
<protein>
    <recommendedName>
        <fullName evidence="2">Mos1 transposase HTH domain-containing protein</fullName>
    </recommendedName>
</protein>
<comment type="caution">
    <text evidence="3">The sequence shown here is derived from an EMBL/GenBank/DDBJ whole genome shotgun (WGS) entry which is preliminary data.</text>
</comment>
<accession>A0A4Y2VUH1</accession>
<keyword evidence="4" id="KW-1185">Reference proteome</keyword>
<dbReference type="AlphaFoldDB" id="A0A4Y2VUH1"/>
<dbReference type="Pfam" id="PF17906">
    <property type="entry name" value="HTH_48"/>
    <property type="match status" value="1"/>
</dbReference>
<organism evidence="3 4">
    <name type="scientific">Araneus ventricosus</name>
    <name type="common">Orbweaver spider</name>
    <name type="synonym">Epeira ventricosa</name>
    <dbReference type="NCBI Taxonomy" id="182803"/>
    <lineage>
        <taxon>Eukaryota</taxon>
        <taxon>Metazoa</taxon>
        <taxon>Ecdysozoa</taxon>
        <taxon>Arthropoda</taxon>
        <taxon>Chelicerata</taxon>
        <taxon>Arachnida</taxon>
        <taxon>Araneae</taxon>
        <taxon>Araneomorphae</taxon>
        <taxon>Entelegynae</taxon>
        <taxon>Araneoidea</taxon>
        <taxon>Araneidae</taxon>
        <taxon>Araneus</taxon>
    </lineage>
</organism>
<reference evidence="3 4" key="1">
    <citation type="journal article" date="2019" name="Sci. Rep.">
        <title>Orb-weaving spider Araneus ventricosus genome elucidates the spidroin gene catalogue.</title>
        <authorList>
            <person name="Kono N."/>
            <person name="Nakamura H."/>
            <person name="Ohtoshi R."/>
            <person name="Moran D.A.P."/>
            <person name="Shinohara A."/>
            <person name="Yoshida Y."/>
            <person name="Fujiwara M."/>
            <person name="Mori M."/>
            <person name="Tomita M."/>
            <person name="Arakawa K."/>
        </authorList>
    </citation>
    <scope>NUCLEOTIDE SEQUENCE [LARGE SCALE GENOMIC DNA]</scope>
</reference>
<proteinExistence type="predicted"/>
<dbReference type="InterPro" id="IPR041426">
    <property type="entry name" value="Mos1_HTH"/>
</dbReference>
<evidence type="ECO:0000313" key="3">
    <source>
        <dbReference type="EMBL" id="GBO27530.1"/>
    </source>
</evidence>
<keyword evidence="1" id="KW-0732">Signal</keyword>
<evidence type="ECO:0000313" key="4">
    <source>
        <dbReference type="Proteomes" id="UP000499080"/>
    </source>
</evidence>
<dbReference type="Gene3D" id="1.10.10.1450">
    <property type="match status" value="1"/>
</dbReference>
<feature type="signal peptide" evidence="1">
    <location>
        <begin position="1"/>
        <end position="24"/>
    </location>
</feature>
<gene>
    <name evidence="3" type="ORF">AVEN_225981_1</name>
</gene>
<feature type="domain" description="Mos1 transposase HTH" evidence="2">
    <location>
        <begin position="10"/>
        <end position="52"/>
    </location>
</feature>
<evidence type="ECO:0000259" key="2">
    <source>
        <dbReference type="Pfam" id="PF17906"/>
    </source>
</evidence>